<comment type="caution">
    <text evidence="2">The sequence shown here is derived from an EMBL/GenBank/DDBJ whole genome shotgun (WGS) entry which is preliminary data.</text>
</comment>
<evidence type="ECO:0000313" key="2">
    <source>
        <dbReference type="EMBL" id="MEQ2486008.1"/>
    </source>
</evidence>
<evidence type="ECO:0000256" key="1">
    <source>
        <dbReference type="SAM" id="MobiDB-lite"/>
    </source>
</evidence>
<gene>
    <name evidence="2" type="ORF">AAAT34_02940</name>
</gene>
<keyword evidence="3" id="KW-1185">Reference proteome</keyword>
<proteinExistence type="predicted"/>
<dbReference type="Proteomes" id="UP001487296">
    <property type="component" value="Unassembled WGS sequence"/>
</dbReference>
<evidence type="ECO:0000313" key="3">
    <source>
        <dbReference type="Proteomes" id="UP001487296"/>
    </source>
</evidence>
<name>A0ABV1FNM8_9BACT</name>
<protein>
    <submittedName>
        <fullName evidence="2">Uncharacterized protein</fullName>
    </submittedName>
</protein>
<accession>A0ABV1FNM8</accession>
<dbReference type="RefSeq" id="WP_215759009.1">
    <property type="nucleotide sequence ID" value="NZ_JAHKBE010000005.1"/>
</dbReference>
<dbReference type="EMBL" id="JBBNFP010000006">
    <property type="protein sequence ID" value="MEQ2486008.1"/>
    <property type="molecule type" value="Genomic_DNA"/>
</dbReference>
<reference evidence="2 3" key="1">
    <citation type="submission" date="2024-04" db="EMBL/GenBank/DDBJ databases">
        <title>Human intestinal bacterial collection.</title>
        <authorList>
            <person name="Pauvert C."/>
            <person name="Hitch T.C.A."/>
            <person name="Clavel T."/>
        </authorList>
    </citation>
    <scope>NUCLEOTIDE SEQUENCE [LARGE SCALE GENOMIC DNA]</scope>
    <source>
        <strain evidence="2 3">CLA-AA-H145</strain>
    </source>
</reference>
<feature type="region of interest" description="Disordered" evidence="1">
    <location>
        <begin position="67"/>
        <end position="89"/>
    </location>
</feature>
<sequence>MANLQVVIASVLRDVLLAQHEANLLTEALAKQYREAGVLSQLNLPAVTIGDMELSFRFAIANSGEAHGATPHKPVGEPQQQCGEAAASDTPSTLESIASMLPSSVASMEVIVDAEQLAALPESVIQSVTLKVSTQGGVKIIDS</sequence>
<organism evidence="2 3">
    <name type="scientific">Hallella faecis</name>
    <dbReference type="NCBI Taxonomy" id="2841596"/>
    <lineage>
        <taxon>Bacteria</taxon>
        <taxon>Pseudomonadati</taxon>
        <taxon>Bacteroidota</taxon>
        <taxon>Bacteroidia</taxon>
        <taxon>Bacteroidales</taxon>
        <taxon>Prevotellaceae</taxon>
        <taxon>Hallella</taxon>
    </lineage>
</organism>